<name>A0A845QCQ0_9HYPH</name>
<evidence type="ECO:0000256" key="5">
    <source>
        <dbReference type="ARBA" id="ARBA00023125"/>
    </source>
</evidence>
<dbReference type="GO" id="GO:0000976">
    <property type="term" value="F:transcription cis-regulatory region binding"/>
    <property type="evidence" value="ECO:0007669"/>
    <property type="project" value="TreeGrafter"/>
</dbReference>
<protein>
    <submittedName>
        <fullName evidence="8">Transcriptional repressor</fullName>
    </submittedName>
</protein>
<dbReference type="GO" id="GO:1900376">
    <property type="term" value="P:regulation of secondary metabolite biosynthetic process"/>
    <property type="evidence" value="ECO:0007669"/>
    <property type="project" value="TreeGrafter"/>
</dbReference>
<dbReference type="Pfam" id="PF01475">
    <property type="entry name" value="FUR"/>
    <property type="match status" value="1"/>
</dbReference>
<evidence type="ECO:0000256" key="3">
    <source>
        <dbReference type="ARBA" id="ARBA00022833"/>
    </source>
</evidence>
<evidence type="ECO:0000256" key="6">
    <source>
        <dbReference type="ARBA" id="ARBA00023163"/>
    </source>
</evidence>
<dbReference type="InterPro" id="IPR043135">
    <property type="entry name" value="Fur_C"/>
</dbReference>
<dbReference type="Gene3D" id="3.30.1490.190">
    <property type="match status" value="1"/>
</dbReference>
<dbReference type="OrthoDB" id="9801127at2"/>
<comment type="caution">
    <text evidence="8">The sequence shown here is derived from an EMBL/GenBank/DDBJ whole genome shotgun (WGS) entry which is preliminary data.</text>
</comment>
<accession>A0A845QCQ0</accession>
<keyword evidence="9" id="KW-1185">Reference proteome</keyword>
<evidence type="ECO:0000256" key="1">
    <source>
        <dbReference type="ARBA" id="ARBA00007957"/>
    </source>
</evidence>
<dbReference type="Gene3D" id="1.10.10.10">
    <property type="entry name" value="Winged helix-like DNA-binding domain superfamily/Winged helix DNA-binding domain"/>
    <property type="match status" value="1"/>
</dbReference>
<organism evidence="8 9">
    <name type="scientific">Pyruvatibacter mobilis</name>
    <dbReference type="NCBI Taxonomy" id="1712261"/>
    <lineage>
        <taxon>Bacteria</taxon>
        <taxon>Pseudomonadati</taxon>
        <taxon>Pseudomonadota</taxon>
        <taxon>Alphaproteobacteria</taxon>
        <taxon>Hyphomicrobiales</taxon>
        <taxon>Parvibaculaceae</taxon>
        <taxon>Pyruvatibacter</taxon>
    </lineage>
</organism>
<reference evidence="8 9" key="1">
    <citation type="journal article" date="2016" name="Int. J. Syst. Evol. Microbiol.">
        <title>Pyruvatibacter mobilis gen. nov., sp. nov., a marine bacterium from the culture broth of Picochlorum sp. 122.</title>
        <authorList>
            <person name="Wang G."/>
            <person name="Tang M."/>
            <person name="Wu H."/>
            <person name="Dai S."/>
            <person name="Li T."/>
            <person name="Chen C."/>
            <person name="He H."/>
            <person name="Fan J."/>
            <person name="Xiang W."/>
            <person name="Li X."/>
        </authorList>
    </citation>
    <scope>NUCLEOTIDE SEQUENCE [LARGE SCALE GENOMIC DNA]</scope>
    <source>
        <strain evidence="8 9">GYP-11</strain>
    </source>
</reference>
<dbReference type="GO" id="GO:0003700">
    <property type="term" value="F:DNA-binding transcription factor activity"/>
    <property type="evidence" value="ECO:0007669"/>
    <property type="project" value="InterPro"/>
</dbReference>
<gene>
    <name evidence="8" type="ORF">GTQ45_09665</name>
</gene>
<keyword evidence="5" id="KW-0238">DNA-binding</keyword>
<dbReference type="GO" id="GO:0008270">
    <property type="term" value="F:zinc ion binding"/>
    <property type="evidence" value="ECO:0007669"/>
    <property type="project" value="TreeGrafter"/>
</dbReference>
<feature type="binding site" evidence="7">
    <location>
        <position position="157"/>
    </location>
    <ligand>
        <name>Zn(2+)</name>
        <dbReference type="ChEBI" id="CHEBI:29105"/>
    </ligand>
</feature>
<evidence type="ECO:0000313" key="8">
    <source>
        <dbReference type="EMBL" id="NBG95996.1"/>
    </source>
</evidence>
<keyword evidence="3 7" id="KW-0862">Zinc</keyword>
<comment type="cofactor">
    <cofactor evidence="7">
        <name>Zn(2+)</name>
        <dbReference type="ChEBI" id="CHEBI:29105"/>
    </cofactor>
    <text evidence="7">Binds 1 zinc ion per subunit.</text>
</comment>
<feature type="binding site" evidence="7">
    <location>
        <position position="117"/>
    </location>
    <ligand>
        <name>Zn(2+)</name>
        <dbReference type="ChEBI" id="CHEBI:29105"/>
    </ligand>
</feature>
<dbReference type="GeneID" id="300654707"/>
<evidence type="ECO:0000313" key="9">
    <source>
        <dbReference type="Proteomes" id="UP000470384"/>
    </source>
</evidence>
<evidence type="ECO:0000256" key="4">
    <source>
        <dbReference type="ARBA" id="ARBA00023015"/>
    </source>
</evidence>
<dbReference type="PANTHER" id="PTHR33202">
    <property type="entry name" value="ZINC UPTAKE REGULATION PROTEIN"/>
    <property type="match status" value="1"/>
</dbReference>
<feature type="binding site" evidence="7">
    <location>
        <position position="154"/>
    </location>
    <ligand>
        <name>Zn(2+)</name>
        <dbReference type="ChEBI" id="CHEBI:29105"/>
    </ligand>
</feature>
<comment type="similarity">
    <text evidence="1">Belongs to the Fur family.</text>
</comment>
<dbReference type="GO" id="GO:0045892">
    <property type="term" value="P:negative regulation of DNA-templated transcription"/>
    <property type="evidence" value="ECO:0007669"/>
    <property type="project" value="TreeGrafter"/>
</dbReference>
<dbReference type="AlphaFoldDB" id="A0A845QCQ0"/>
<dbReference type="InterPro" id="IPR036390">
    <property type="entry name" value="WH_DNA-bd_sf"/>
</dbReference>
<keyword evidence="7" id="KW-0479">Metal-binding</keyword>
<keyword evidence="6" id="KW-0804">Transcription</keyword>
<dbReference type="RefSeq" id="WP_160587883.1">
    <property type="nucleotide sequence ID" value="NZ_BMHN01000001.1"/>
</dbReference>
<keyword evidence="4" id="KW-0805">Transcription regulation</keyword>
<dbReference type="InterPro" id="IPR002481">
    <property type="entry name" value="FUR"/>
</dbReference>
<evidence type="ECO:0000256" key="2">
    <source>
        <dbReference type="ARBA" id="ARBA00022491"/>
    </source>
</evidence>
<dbReference type="EMBL" id="WXYQ01000006">
    <property type="protein sequence ID" value="NBG95996.1"/>
    <property type="molecule type" value="Genomic_DNA"/>
</dbReference>
<evidence type="ECO:0000256" key="7">
    <source>
        <dbReference type="PIRSR" id="PIRSR602481-1"/>
    </source>
</evidence>
<dbReference type="InterPro" id="IPR036388">
    <property type="entry name" value="WH-like_DNA-bd_sf"/>
</dbReference>
<sequence>MTETSAFPSTTHDHARCRSEALAQAEAMLARKKARLTPDRRAVLEVLLDDHQAQGAYDIMERIDWRGRRPAPTVIYRALDFLVSHGLAHKIESLNAFMACPHAGHEHRPMIMICTNCSQVAEFASTTIDKAVAKAAKDSGFTPRETTVEVTGLCSHCRESATA</sequence>
<dbReference type="PANTHER" id="PTHR33202:SF6">
    <property type="entry name" value="ZINC UPTAKE REGULATION PROTEIN"/>
    <property type="match status" value="1"/>
</dbReference>
<dbReference type="GO" id="GO:0005829">
    <property type="term" value="C:cytosol"/>
    <property type="evidence" value="ECO:0007669"/>
    <property type="project" value="TreeGrafter"/>
</dbReference>
<feature type="binding site" evidence="7">
    <location>
        <position position="114"/>
    </location>
    <ligand>
        <name>Zn(2+)</name>
        <dbReference type="ChEBI" id="CHEBI:29105"/>
    </ligand>
</feature>
<keyword evidence="2" id="KW-0678">Repressor</keyword>
<proteinExistence type="inferred from homology"/>
<dbReference type="SUPFAM" id="SSF46785">
    <property type="entry name" value="Winged helix' DNA-binding domain"/>
    <property type="match status" value="1"/>
</dbReference>
<dbReference type="Proteomes" id="UP000470384">
    <property type="component" value="Unassembled WGS sequence"/>
</dbReference>